<name>A0A2K9MGZ8_9RHOB</name>
<proteinExistence type="predicted"/>
<evidence type="ECO:0000313" key="3">
    <source>
        <dbReference type="EMBL" id="AUM74921.1"/>
    </source>
</evidence>
<protein>
    <submittedName>
        <fullName evidence="3">Peptide-binding protein</fullName>
    </submittedName>
</protein>
<keyword evidence="4" id="KW-1185">Reference proteome</keyword>
<feature type="signal peptide" evidence="1">
    <location>
        <begin position="1"/>
        <end position="21"/>
    </location>
</feature>
<dbReference type="InterPro" id="IPR003646">
    <property type="entry name" value="SH3-like_bac-type"/>
</dbReference>
<keyword evidence="1" id="KW-0732">Signal</keyword>
<dbReference type="Gene3D" id="2.30.30.40">
    <property type="entry name" value="SH3 Domains"/>
    <property type="match status" value="1"/>
</dbReference>
<sequence>MNDMMRALVLMLALTAGPALATPEYVLPTLFDVADVAADDVLNIRSQPNASAEIVGSLPPDATEVEITALDPSGRWGQVNTGERAGWVAMRFLQYRTDVWAEDRVPATLICSGTEPFWSFTIEGDRLAWRAPDAQRDWPGVQIRGTGWARDPHRGLFARDGQSVLAATITPKQCSDGMSDMAFGLEATVLVQDGAAPLQMYSGCCRIGAR</sequence>
<dbReference type="Proteomes" id="UP000234882">
    <property type="component" value="Chromosome"/>
</dbReference>
<dbReference type="Pfam" id="PF08239">
    <property type="entry name" value="SH3_3"/>
    <property type="match status" value="1"/>
</dbReference>
<evidence type="ECO:0000313" key="4">
    <source>
        <dbReference type="Proteomes" id="UP000234882"/>
    </source>
</evidence>
<feature type="chain" id="PRO_5014610170" evidence="1">
    <location>
        <begin position="22"/>
        <end position="210"/>
    </location>
</feature>
<evidence type="ECO:0000256" key="1">
    <source>
        <dbReference type="SAM" id="SignalP"/>
    </source>
</evidence>
<dbReference type="AlphaFoldDB" id="A0A2K9MGZ8"/>
<reference evidence="4" key="1">
    <citation type="submission" date="2017-12" db="EMBL/GenBank/DDBJ databases">
        <title>Genomic analysis of Paracoccus sp. CBA4604.</title>
        <authorList>
            <person name="Roh S.W."/>
            <person name="Kim J.Y."/>
            <person name="Kim J.S."/>
        </authorList>
    </citation>
    <scope>NUCLEOTIDE SEQUENCE [LARGE SCALE GENOMIC DNA]</scope>
    <source>
        <strain evidence="4">CBA4604</strain>
    </source>
</reference>
<organism evidence="3 4">
    <name type="scientific">Paracoccus jeotgali</name>
    <dbReference type="NCBI Taxonomy" id="2065379"/>
    <lineage>
        <taxon>Bacteria</taxon>
        <taxon>Pseudomonadati</taxon>
        <taxon>Pseudomonadota</taxon>
        <taxon>Alphaproteobacteria</taxon>
        <taxon>Rhodobacterales</taxon>
        <taxon>Paracoccaceae</taxon>
        <taxon>Paracoccus</taxon>
    </lineage>
</organism>
<dbReference type="EMBL" id="CP025583">
    <property type="protein sequence ID" value="AUM74921.1"/>
    <property type="molecule type" value="Genomic_DNA"/>
</dbReference>
<gene>
    <name evidence="3" type="ORF">CYR75_12090</name>
</gene>
<feature type="domain" description="SH3b" evidence="2">
    <location>
        <begin position="40"/>
        <end position="94"/>
    </location>
</feature>
<accession>A0A2K9MGZ8</accession>
<dbReference type="KEGG" id="paru:CYR75_12090"/>
<evidence type="ECO:0000259" key="2">
    <source>
        <dbReference type="Pfam" id="PF08239"/>
    </source>
</evidence>